<feature type="domain" description="F5/8 type C" evidence="2">
    <location>
        <begin position="501"/>
        <end position="650"/>
    </location>
</feature>
<dbReference type="EMBL" id="CP061281">
    <property type="protein sequence ID" value="QNS08273.1"/>
    <property type="molecule type" value="Genomic_DNA"/>
</dbReference>
<dbReference type="SUPFAM" id="SSF51126">
    <property type="entry name" value="Pectin lyase-like"/>
    <property type="match status" value="1"/>
</dbReference>
<proteinExistence type="predicted"/>
<dbReference type="PROSITE" id="PS51318">
    <property type="entry name" value="TAT"/>
    <property type="match status" value="1"/>
</dbReference>
<dbReference type="Gene3D" id="2.60.120.260">
    <property type="entry name" value="Galactose-binding domain-like"/>
    <property type="match status" value="1"/>
</dbReference>
<dbReference type="InterPro" id="IPR006311">
    <property type="entry name" value="TAT_signal"/>
</dbReference>
<feature type="chain" id="PRO_5028988668" evidence="1">
    <location>
        <begin position="28"/>
        <end position="650"/>
    </location>
</feature>
<sequence length="650" mass="68221">MHSRRALLTAALGTALTVTLPAGTARAATGTTYYVDSTAGDDSAPGTSTTTPWRTLTRVNQHTFQPGDTVRFLAGGTWTGQFAPKGSGAEGAPVTATSYGTGAKPHIAGDNTVPSAVLLENLRHWTLDGLEITNGTGSTTWRVGVEVRAKDIGAVPGITLRNLYVHKIDGVAQVGSGNIGSAGILVNVRGNSVPTYYTGMLIEKNEIADTKAYGITTWSTWMQREGWTSLWGELNIPSGEYGPFKPSTGLIIRGNHVHDVGSGGINPNQVADTLIEYNTVARPTSTTTNVGIWWSGADRTTVQFNEVYGARFGGRGLDCTAFDADASTHDSLVQYNYSHDNGGGFFISVSLGTAPASAIVRYNVSQNDGNEIFTFSTNTDGVDVYNNTVFVGSSPSRPLYKIAQVYHNPKNVTFRNNLFVNQANLAYDTAGITYRNNLYQGGPVPPDSAAITGDPKLTAPGAATSRTDLTGYRPLSGSAAIGAGLAISGNGGRDILGATLPTAVAVGAVEGLPGSYGAPVASTTMGTGQGSIAAVVDGKESTSWASPVDVTLPGSITIDYRTNRRIASLTLATHFGQGQGFTRVDIQTWNGSAWTTRLADATVTWAGNTSTVERRTLTLPTPVDTSQLRLVVKAANRQWGNIAVNELTVA</sequence>
<dbReference type="KEGG" id="sxn:IAG42_34830"/>
<reference evidence="3 4" key="1">
    <citation type="submission" date="2020-09" db="EMBL/GenBank/DDBJ databases">
        <title>A novel species.</title>
        <authorList>
            <person name="Gao J."/>
        </authorList>
    </citation>
    <scope>NUCLEOTIDE SEQUENCE [LARGE SCALE GENOMIC DNA]</scope>
    <source>
        <strain evidence="3 4">CRXT-Y-14</strain>
    </source>
</reference>
<organism evidence="3 4">
    <name type="scientific">Streptomyces xanthii</name>
    <dbReference type="NCBI Taxonomy" id="2768069"/>
    <lineage>
        <taxon>Bacteria</taxon>
        <taxon>Bacillati</taxon>
        <taxon>Actinomycetota</taxon>
        <taxon>Actinomycetes</taxon>
        <taxon>Kitasatosporales</taxon>
        <taxon>Streptomycetaceae</taxon>
        <taxon>Streptomyces</taxon>
    </lineage>
</organism>
<keyword evidence="1" id="KW-0732">Signal</keyword>
<dbReference type="PROSITE" id="PS50022">
    <property type="entry name" value="FA58C_3"/>
    <property type="match status" value="1"/>
</dbReference>
<dbReference type="InterPro" id="IPR000421">
    <property type="entry name" value="FA58C"/>
</dbReference>
<dbReference type="Gene3D" id="2.160.20.10">
    <property type="entry name" value="Single-stranded right-handed beta-helix, Pectin lyase-like"/>
    <property type="match status" value="1"/>
</dbReference>
<gene>
    <name evidence="3" type="ORF">IAG42_34830</name>
</gene>
<name>A0A7H1BHR8_9ACTN</name>
<dbReference type="InterPro" id="IPR011050">
    <property type="entry name" value="Pectin_lyase_fold/virulence"/>
</dbReference>
<dbReference type="RefSeq" id="WP_188340934.1">
    <property type="nucleotide sequence ID" value="NZ_CP061281.1"/>
</dbReference>
<accession>A0A7H1BHR8</accession>
<dbReference type="Pfam" id="PF00754">
    <property type="entry name" value="F5_F8_type_C"/>
    <property type="match status" value="1"/>
</dbReference>
<evidence type="ECO:0000313" key="4">
    <source>
        <dbReference type="Proteomes" id="UP000516428"/>
    </source>
</evidence>
<evidence type="ECO:0000313" key="3">
    <source>
        <dbReference type="EMBL" id="QNS08273.1"/>
    </source>
</evidence>
<dbReference type="InterPro" id="IPR012334">
    <property type="entry name" value="Pectin_lyas_fold"/>
</dbReference>
<dbReference type="Proteomes" id="UP000516428">
    <property type="component" value="Chromosome"/>
</dbReference>
<evidence type="ECO:0000256" key="1">
    <source>
        <dbReference type="SAM" id="SignalP"/>
    </source>
</evidence>
<feature type="signal peptide" evidence="1">
    <location>
        <begin position="1"/>
        <end position="27"/>
    </location>
</feature>
<evidence type="ECO:0000259" key="2">
    <source>
        <dbReference type="PROSITE" id="PS50022"/>
    </source>
</evidence>
<protein>
    <submittedName>
        <fullName evidence="3">Right-handed parallel beta-helix repeat-containing protein</fullName>
    </submittedName>
</protein>
<dbReference type="SMART" id="SM00710">
    <property type="entry name" value="PbH1"/>
    <property type="match status" value="8"/>
</dbReference>
<dbReference type="SUPFAM" id="SSF49785">
    <property type="entry name" value="Galactose-binding domain-like"/>
    <property type="match status" value="1"/>
</dbReference>
<dbReference type="InterPro" id="IPR006626">
    <property type="entry name" value="PbH1"/>
</dbReference>
<keyword evidence="4" id="KW-1185">Reference proteome</keyword>
<dbReference type="InterPro" id="IPR008979">
    <property type="entry name" value="Galactose-bd-like_sf"/>
</dbReference>
<dbReference type="AlphaFoldDB" id="A0A7H1BHR8"/>